<dbReference type="InterPro" id="IPR000551">
    <property type="entry name" value="MerR-type_HTH_dom"/>
</dbReference>
<sequence>MNSEIDFIQRVRKIVKREKFVLGIGDLATATGVSQRQLRYWEKKGYINSEQAAGTHQHRKYSYFTLMKVHMIQSYVVSGFTLSIAVEKAERHEEMAQALRRVLGERLLDFKNVKNGYELDFGQVQGVVNTKHLILVLLKDQPLEFELKSVVAQ</sequence>
<organism evidence="2 3">
    <name type="scientific">Loigolactobacillus jiayinensis</name>
    <dbReference type="NCBI Taxonomy" id="2486016"/>
    <lineage>
        <taxon>Bacteria</taxon>
        <taxon>Bacillati</taxon>
        <taxon>Bacillota</taxon>
        <taxon>Bacilli</taxon>
        <taxon>Lactobacillales</taxon>
        <taxon>Lactobacillaceae</taxon>
        <taxon>Loigolactobacillus</taxon>
    </lineage>
</organism>
<comment type="caution">
    <text evidence="2">The sequence shown here is derived from an EMBL/GenBank/DDBJ whole genome shotgun (WGS) entry which is preliminary data.</text>
</comment>
<dbReference type="EMBL" id="JBHSSL010000018">
    <property type="protein sequence ID" value="MFC6169438.1"/>
    <property type="molecule type" value="Genomic_DNA"/>
</dbReference>
<proteinExistence type="predicted"/>
<accession>A0ABW1RCG1</accession>
<evidence type="ECO:0000313" key="3">
    <source>
        <dbReference type="Proteomes" id="UP001596289"/>
    </source>
</evidence>
<keyword evidence="3" id="KW-1185">Reference proteome</keyword>
<evidence type="ECO:0000313" key="2">
    <source>
        <dbReference type="EMBL" id="MFC6169438.1"/>
    </source>
</evidence>
<dbReference type="CDD" id="cd01105">
    <property type="entry name" value="HTH_GlnR-like"/>
    <property type="match status" value="1"/>
</dbReference>
<reference evidence="3" key="1">
    <citation type="journal article" date="2019" name="Int. J. Syst. Evol. Microbiol.">
        <title>The Global Catalogue of Microorganisms (GCM) 10K type strain sequencing project: providing services to taxonomists for standard genome sequencing and annotation.</title>
        <authorList>
            <consortium name="The Broad Institute Genomics Platform"/>
            <consortium name="The Broad Institute Genome Sequencing Center for Infectious Disease"/>
            <person name="Wu L."/>
            <person name="Ma J."/>
        </authorList>
    </citation>
    <scope>NUCLEOTIDE SEQUENCE [LARGE SCALE GENOMIC DNA]</scope>
    <source>
        <strain evidence="3">CCM 8904</strain>
    </source>
</reference>
<feature type="domain" description="HTH merR-type" evidence="1">
    <location>
        <begin position="22"/>
        <end position="102"/>
    </location>
</feature>
<dbReference type="SMART" id="SM00422">
    <property type="entry name" value="HTH_MERR"/>
    <property type="match status" value="1"/>
</dbReference>
<dbReference type="InterPro" id="IPR009061">
    <property type="entry name" value="DNA-bd_dom_put_sf"/>
</dbReference>
<protein>
    <submittedName>
        <fullName evidence="2">MerR family transcriptional regulator</fullName>
    </submittedName>
</protein>
<dbReference type="Proteomes" id="UP001596289">
    <property type="component" value="Unassembled WGS sequence"/>
</dbReference>
<dbReference type="SUPFAM" id="SSF46955">
    <property type="entry name" value="Putative DNA-binding domain"/>
    <property type="match status" value="1"/>
</dbReference>
<gene>
    <name evidence="2" type="ORF">ACFQGP_02460</name>
</gene>
<evidence type="ECO:0000259" key="1">
    <source>
        <dbReference type="SMART" id="SM00422"/>
    </source>
</evidence>
<name>A0ABW1RCG1_9LACO</name>
<dbReference type="Pfam" id="PF13411">
    <property type="entry name" value="MerR_1"/>
    <property type="match status" value="1"/>
</dbReference>
<dbReference type="RefSeq" id="WP_125551283.1">
    <property type="nucleotide sequence ID" value="NZ_JBHSSL010000018.1"/>
</dbReference>
<dbReference type="Gene3D" id="1.10.1660.10">
    <property type="match status" value="1"/>
</dbReference>